<dbReference type="Pfam" id="PF12796">
    <property type="entry name" value="Ank_2"/>
    <property type="match status" value="1"/>
</dbReference>
<keyword evidence="10" id="KW-0238">DNA-binding</keyword>
<dbReference type="InterPro" id="IPR014756">
    <property type="entry name" value="Ig_E-set"/>
</dbReference>
<reference evidence="17 18" key="1">
    <citation type="submission" date="2016-09" db="EMBL/GenBank/DDBJ databases">
        <title>The draft genome of Dichanthelium oligosanthes: A C3 panicoid grass species.</title>
        <authorList>
            <person name="Studer A.J."/>
            <person name="Schnable J.C."/>
            <person name="Brutnell T.P."/>
        </authorList>
    </citation>
    <scope>NUCLEOTIDE SEQUENCE [LARGE SCALE GENOMIC DNA]</scope>
    <source>
        <strain evidence="18">cv. Kellogg 1175</strain>
        <tissue evidence="17">Leaf</tissue>
    </source>
</reference>
<dbReference type="PANTHER" id="PTHR23335:SF43">
    <property type="entry name" value="ETHYLENE-UPREGULATED PROTEIN ER1, PUTATIVE, EXPRESSED-RELATED"/>
    <property type="match status" value="1"/>
</dbReference>
<keyword evidence="13" id="KW-0539">Nucleus</keyword>
<keyword evidence="11" id="KW-0010">Activator</keyword>
<dbReference type="SMART" id="SM00248">
    <property type="entry name" value="ANK"/>
    <property type="match status" value="1"/>
</dbReference>
<dbReference type="SMART" id="SM01076">
    <property type="entry name" value="CG-1"/>
    <property type="match status" value="1"/>
</dbReference>
<dbReference type="GO" id="GO:0005516">
    <property type="term" value="F:calmodulin binding"/>
    <property type="evidence" value="ECO:0007669"/>
    <property type="project" value="UniProtKB-KW"/>
</dbReference>
<dbReference type="Gene3D" id="1.20.5.190">
    <property type="match status" value="1"/>
</dbReference>
<evidence type="ECO:0000256" key="8">
    <source>
        <dbReference type="ARBA" id="ARBA00023043"/>
    </source>
</evidence>
<dbReference type="GO" id="GO:0005634">
    <property type="term" value="C:nucleus"/>
    <property type="evidence" value="ECO:0007669"/>
    <property type="project" value="UniProtKB-SubCell"/>
</dbReference>
<dbReference type="Gene3D" id="1.25.40.20">
    <property type="entry name" value="Ankyrin repeat-containing domain"/>
    <property type="match status" value="1"/>
</dbReference>
<dbReference type="InterPro" id="IPR013783">
    <property type="entry name" value="Ig-like_fold"/>
</dbReference>
<feature type="domain" description="CG-1" evidence="16">
    <location>
        <begin position="17"/>
        <end position="143"/>
    </location>
</feature>
<evidence type="ECO:0000313" key="18">
    <source>
        <dbReference type="Proteomes" id="UP000095767"/>
    </source>
</evidence>
<evidence type="ECO:0000256" key="10">
    <source>
        <dbReference type="ARBA" id="ARBA00023125"/>
    </source>
</evidence>
<dbReference type="FunFam" id="2.60.40.10:FF:000314">
    <property type="entry name" value="Calmodulin-binding transcription activator 2"/>
    <property type="match status" value="1"/>
</dbReference>
<sequence length="1073" mass="119993">MASAEARRLAVVPQLDIEQILKEAQHRWLRPTEICEILKNYRNFRIAPEPPNRPPSGSLFLFDRKVLRYFRKDGHNWRKKNDQKTVKEAHERLKSGSIDVLHCYYAHGEENINFQRRTYWMLEEDFMHIVLVHYLETKGGKSSRARVNNNMIQEAAVDSPLSQLPSQTIEGESSLSGQASEYEEAESADIYSGGAGYHSFARMQQHENGTGPVIDSSVFNSYTPASSIGNYQGLHAMTQNTNFYPGNQHNSPLVLSGSSTVVAMNGRANQTDLSSWNPVIELDNGPVQMPHLQFPVPPEQGTSTEGLGIDYLTFDEVYSDGLSLKDIGAAGADGESFWQVCWSAIPYNYTYEICYRIHDSMDLYNIMALHCFLKRHLTEFVAFQFTSATGDSSTTENSFLRPNDGSLEAAIGNPFLKTQSSNLSDILKDSFKKTDSFTRWMSKELPEVEDSQIQSSSGVYWSTEEADSIIEASSREPLDQFTVSPMLSQDQLFSIVDFAPCWTYVGSKTKILVTGSILNNSQDTERCKWSCMFGEVEVPAKILPDGTLICYSPLHKPGRVPFYITCSNRLACSEVREFEFRPTVTPYMDAPSPHGATNKVYFQIRLDKLLSLGPDEYQATVSNPSLEMIELSKKISSLMMSNDEWSNLLKLAVDNEPSTDDQQDQFAEKLIKDKLHVWLLNKVGVGGKGPSVLDDEGQGVLHLAAALGYDWAIRPTLAAGVNINFRDIHGWTALHWAAFCGRERTVVALITLGAAPGALTDPSPDFPETTPADLASANGQKGISGFLAESSLTSHLQALNLKEANMAEISGLPGIGDVTERDSLQPPIGDSLGPVRNAAQAAARIYQVFRVQSFQRKEAAKYEDGKGGMSDERALSLLSVKPSKPGQLDPLHSAATRIQNKFRGWKGRKEFLLIRQRIVKIQAHVRGHQVRKHYRKIVWSVGIVEKVILRWRRRGAGLRGFRSSEGSAEGSSGGTSSSLLQDKPSRDDYDFLQEGRKQTEERLQKALARVKSMAQYPEARDQYQRILTVVSKMQESQAMQEKMLEESAEMDDSYFMNELQELWDDDTPIPGYF</sequence>
<dbReference type="AlphaFoldDB" id="A0A1E5VP76"/>
<feature type="repeat" description="ANK" evidence="14">
    <location>
        <begin position="729"/>
        <end position="761"/>
    </location>
</feature>
<evidence type="ECO:0000256" key="11">
    <source>
        <dbReference type="ARBA" id="ARBA00023159"/>
    </source>
</evidence>
<dbReference type="SMART" id="SM00015">
    <property type="entry name" value="IQ"/>
    <property type="match status" value="2"/>
</dbReference>
<dbReference type="InterPro" id="IPR005559">
    <property type="entry name" value="CG-1_dom"/>
</dbReference>
<protein>
    <submittedName>
        <fullName evidence="17">Calmodulin-binding transcription activator 3</fullName>
    </submittedName>
</protein>
<keyword evidence="18" id="KW-1185">Reference proteome</keyword>
<gene>
    <name evidence="17" type="ORF">BAE44_0012044</name>
</gene>
<dbReference type="GO" id="GO:0009409">
    <property type="term" value="P:response to cold"/>
    <property type="evidence" value="ECO:0007669"/>
    <property type="project" value="UniProtKB-ARBA"/>
</dbReference>
<evidence type="ECO:0000256" key="9">
    <source>
        <dbReference type="ARBA" id="ARBA00023054"/>
    </source>
</evidence>
<comment type="caution">
    <text evidence="17">The sequence shown here is derived from an EMBL/GenBank/DDBJ whole genome shotgun (WGS) entry which is preliminary data.</text>
</comment>
<evidence type="ECO:0000256" key="1">
    <source>
        <dbReference type="ARBA" id="ARBA00004123"/>
    </source>
</evidence>
<dbReference type="Pfam" id="PF03859">
    <property type="entry name" value="CG-1"/>
    <property type="match status" value="1"/>
</dbReference>
<evidence type="ECO:0000256" key="12">
    <source>
        <dbReference type="ARBA" id="ARBA00023163"/>
    </source>
</evidence>
<evidence type="ECO:0000256" key="6">
    <source>
        <dbReference type="ARBA" id="ARBA00022860"/>
    </source>
</evidence>
<keyword evidence="12" id="KW-0804">Transcription</keyword>
<dbReference type="SUPFAM" id="SSF48403">
    <property type="entry name" value="Ankyrin repeat"/>
    <property type="match status" value="1"/>
</dbReference>
<dbReference type="PROSITE" id="PS50096">
    <property type="entry name" value="IQ"/>
    <property type="match status" value="2"/>
</dbReference>
<feature type="region of interest" description="Disordered" evidence="15">
    <location>
        <begin position="158"/>
        <end position="185"/>
    </location>
</feature>
<name>A0A1E5VP76_9POAL</name>
<feature type="compositionally biased region" description="Polar residues" evidence="15">
    <location>
        <begin position="160"/>
        <end position="179"/>
    </location>
</feature>
<dbReference type="InterPro" id="IPR000048">
    <property type="entry name" value="IQ_motif_EF-hand-BS"/>
</dbReference>
<evidence type="ECO:0000256" key="4">
    <source>
        <dbReference type="ARBA" id="ARBA00022737"/>
    </source>
</evidence>
<organism evidence="17 18">
    <name type="scientific">Dichanthelium oligosanthes</name>
    <dbReference type="NCBI Taxonomy" id="888268"/>
    <lineage>
        <taxon>Eukaryota</taxon>
        <taxon>Viridiplantae</taxon>
        <taxon>Streptophyta</taxon>
        <taxon>Embryophyta</taxon>
        <taxon>Tracheophyta</taxon>
        <taxon>Spermatophyta</taxon>
        <taxon>Magnoliopsida</taxon>
        <taxon>Liliopsida</taxon>
        <taxon>Poales</taxon>
        <taxon>Poaceae</taxon>
        <taxon>PACMAD clade</taxon>
        <taxon>Panicoideae</taxon>
        <taxon>Panicodae</taxon>
        <taxon>Paniceae</taxon>
        <taxon>Dichantheliinae</taxon>
        <taxon>Dichanthelium</taxon>
    </lineage>
</organism>
<keyword evidence="7" id="KW-0805">Transcription regulation</keyword>
<keyword evidence="3" id="KW-0597">Phosphoprotein</keyword>
<dbReference type="FunFam" id="1.20.5.190:FF:000003">
    <property type="entry name" value="Calmodulin-binding transcription activator 2"/>
    <property type="match status" value="1"/>
</dbReference>
<dbReference type="GO" id="GO:0003690">
    <property type="term" value="F:double-stranded DNA binding"/>
    <property type="evidence" value="ECO:0007669"/>
    <property type="project" value="TreeGrafter"/>
</dbReference>
<evidence type="ECO:0000256" key="3">
    <source>
        <dbReference type="ARBA" id="ARBA00022553"/>
    </source>
</evidence>
<keyword evidence="9" id="KW-0175">Coiled coil</keyword>
<dbReference type="PROSITE" id="PS50088">
    <property type="entry name" value="ANK_REPEAT"/>
    <property type="match status" value="2"/>
</dbReference>
<dbReference type="Gene3D" id="2.60.40.10">
    <property type="entry name" value="Immunoglobulins"/>
    <property type="match status" value="1"/>
</dbReference>
<dbReference type="EMBL" id="LWDX02033641">
    <property type="protein sequence ID" value="OEL26941.1"/>
    <property type="molecule type" value="Genomic_DNA"/>
</dbReference>
<evidence type="ECO:0000256" key="14">
    <source>
        <dbReference type="PROSITE-ProRule" id="PRU00023"/>
    </source>
</evidence>
<dbReference type="PANTHER" id="PTHR23335">
    <property type="entry name" value="CALMODULIN-BINDING TRANSCRIPTION ACTIVATOR CAMTA"/>
    <property type="match status" value="1"/>
</dbReference>
<keyword evidence="5" id="KW-0106">Calcium</keyword>
<evidence type="ECO:0000256" key="2">
    <source>
        <dbReference type="ARBA" id="ARBA00008267"/>
    </source>
</evidence>
<dbReference type="PROSITE" id="PS51437">
    <property type="entry name" value="CG_1"/>
    <property type="match status" value="1"/>
</dbReference>
<dbReference type="Pfam" id="PF00612">
    <property type="entry name" value="IQ"/>
    <property type="match status" value="2"/>
</dbReference>
<keyword evidence="4" id="KW-0677">Repeat</keyword>
<dbReference type="Proteomes" id="UP000095767">
    <property type="component" value="Unassembled WGS sequence"/>
</dbReference>
<dbReference type="FunFam" id="1.25.40.20:FF:000140">
    <property type="entry name" value="Calmodulin-binding transcription activator 2"/>
    <property type="match status" value="1"/>
</dbReference>
<dbReference type="InterPro" id="IPR027417">
    <property type="entry name" value="P-loop_NTPase"/>
</dbReference>
<dbReference type="InterPro" id="IPR002110">
    <property type="entry name" value="Ankyrin_rpt"/>
</dbReference>
<dbReference type="GO" id="GO:0003712">
    <property type="term" value="F:transcription coregulator activity"/>
    <property type="evidence" value="ECO:0007669"/>
    <property type="project" value="TreeGrafter"/>
</dbReference>
<accession>A0A1E5VP76</accession>
<dbReference type="InterPro" id="IPR002909">
    <property type="entry name" value="IPT_dom"/>
</dbReference>
<dbReference type="GO" id="GO:0006357">
    <property type="term" value="P:regulation of transcription by RNA polymerase II"/>
    <property type="evidence" value="ECO:0007669"/>
    <property type="project" value="TreeGrafter"/>
</dbReference>
<comment type="subcellular location">
    <subcellularLocation>
        <location evidence="1">Nucleus</location>
    </subcellularLocation>
</comment>
<dbReference type="SUPFAM" id="SSF81296">
    <property type="entry name" value="E set domains"/>
    <property type="match status" value="1"/>
</dbReference>
<dbReference type="SUPFAM" id="SSF52540">
    <property type="entry name" value="P-loop containing nucleoside triphosphate hydrolases"/>
    <property type="match status" value="1"/>
</dbReference>
<dbReference type="Pfam" id="PF01833">
    <property type="entry name" value="TIG"/>
    <property type="match status" value="1"/>
</dbReference>
<feature type="region of interest" description="Disordered" evidence="15">
    <location>
        <begin position="960"/>
        <end position="985"/>
    </location>
</feature>
<keyword evidence="8 14" id="KW-0040">ANK repeat</keyword>
<dbReference type="OrthoDB" id="407555at2759"/>
<evidence type="ECO:0000256" key="13">
    <source>
        <dbReference type="ARBA" id="ARBA00023242"/>
    </source>
</evidence>
<proteinExistence type="inferred from homology"/>
<feature type="repeat" description="ANK" evidence="14">
    <location>
        <begin position="696"/>
        <end position="728"/>
    </location>
</feature>
<feature type="compositionally biased region" description="Low complexity" evidence="15">
    <location>
        <begin position="960"/>
        <end position="978"/>
    </location>
</feature>
<evidence type="ECO:0000256" key="5">
    <source>
        <dbReference type="ARBA" id="ARBA00022837"/>
    </source>
</evidence>
<evidence type="ECO:0000256" key="7">
    <source>
        <dbReference type="ARBA" id="ARBA00023015"/>
    </source>
</evidence>
<evidence type="ECO:0000313" key="17">
    <source>
        <dbReference type="EMBL" id="OEL26941.1"/>
    </source>
</evidence>
<evidence type="ECO:0000259" key="16">
    <source>
        <dbReference type="PROSITE" id="PS51437"/>
    </source>
</evidence>
<keyword evidence="6" id="KW-0112">Calmodulin-binding</keyword>
<dbReference type="InterPro" id="IPR036770">
    <property type="entry name" value="Ankyrin_rpt-contain_sf"/>
</dbReference>
<comment type="similarity">
    <text evidence="2">Belongs to the CAMTA family.</text>
</comment>
<dbReference type="CDD" id="cd23767">
    <property type="entry name" value="IQCD"/>
    <property type="match status" value="1"/>
</dbReference>
<evidence type="ECO:0000256" key="15">
    <source>
        <dbReference type="SAM" id="MobiDB-lite"/>
    </source>
</evidence>